<keyword evidence="1" id="KW-0732">Signal</keyword>
<feature type="chain" id="PRO_5046149852" description="PEP-CTERM protein-sorting domain-containing protein" evidence="1">
    <location>
        <begin position="23"/>
        <end position="258"/>
    </location>
</feature>
<dbReference type="RefSeq" id="WP_133219211.1">
    <property type="nucleotide sequence ID" value="NZ_NRSG01000021.1"/>
</dbReference>
<evidence type="ECO:0000313" key="2">
    <source>
        <dbReference type="EMBL" id="MBK1657565.1"/>
    </source>
</evidence>
<organism evidence="2 3">
    <name type="scientific">Paracraurococcus ruber</name>
    <dbReference type="NCBI Taxonomy" id="77675"/>
    <lineage>
        <taxon>Bacteria</taxon>
        <taxon>Pseudomonadati</taxon>
        <taxon>Pseudomonadota</taxon>
        <taxon>Alphaproteobacteria</taxon>
        <taxon>Acetobacterales</taxon>
        <taxon>Roseomonadaceae</taxon>
        <taxon>Paracraurococcus</taxon>
    </lineage>
</organism>
<accession>A0ABS1CT68</accession>
<dbReference type="NCBIfam" id="TIGR02595">
    <property type="entry name" value="PEP_CTERM"/>
    <property type="match status" value="1"/>
</dbReference>
<evidence type="ECO:0000256" key="1">
    <source>
        <dbReference type="SAM" id="SignalP"/>
    </source>
</evidence>
<protein>
    <recommendedName>
        <fullName evidence="4">PEP-CTERM protein-sorting domain-containing protein</fullName>
    </recommendedName>
</protein>
<name>A0ABS1CT68_9PROT</name>
<reference evidence="2 3" key="1">
    <citation type="journal article" date="2020" name="Microorganisms">
        <title>Osmotic Adaptation and Compatible Solute Biosynthesis of Phototrophic Bacteria as Revealed from Genome Analyses.</title>
        <authorList>
            <person name="Imhoff J.F."/>
            <person name="Rahn T."/>
            <person name="Kunzel S."/>
            <person name="Keller A."/>
            <person name="Neulinger S.C."/>
        </authorList>
    </citation>
    <scope>NUCLEOTIDE SEQUENCE [LARGE SCALE GENOMIC DNA]</scope>
    <source>
        <strain evidence="2 3">DSM 15382</strain>
    </source>
</reference>
<gene>
    <name evidence="2" type="ORF">CKO45_04895</name>
</gene>
<feature type="signal peptide" evidence="1">
    <location>
        <begin position="1"/>
        <end position="22"/>
    </location>
</feature>
<dbReference type="InterPro" id="IPR013424">
    <property type="entry name" value="Ice-binding_C"/>
</dbReference>
<proteinExistence type="predicted"/>
<keyword evidence="3" id="KW-1185">Reference proteome</keyword>
<dbReference type="EMBL" id="NRSG01000021">
    <property type="protein sequence ID" value="MBK1657565.1"/>
    <property type="molecule type" value="Genomic_DNA"/>
</dbReference>
<dbReference type="Proteomes" id="UP000697995">
    <property type="component" value="Unassembled WGS sequence"/>
</dbReference>
<sequence length="258" mass="25641">MSLRLLAGATLLTVAIAQAAQAGIVTSTTSQTVTLPATFLGSDTRAGSTFKIPAMPKQETGTLGGLSLNVAATTAPQGATLQSVDISLTGTAILDYDVKHTGFARPSLADAYVLSYVATVSFGLGGLSLAPAAVAISASGTTTVTLNSREAAAASSTASSTLSITGITGSAALNTILSGFLLPVSITYSASVSQQKNLVNTSSIALSGGAEATLTYNWVTVIPDPTPVGVPEPMSLALLGGGVLGIAAAGRRRRAKPC</sequence>
<evidence type="ECO:0008006" key="4">
    <source>
        <dbReference type="Google" id="ProtNLM"/>
    </source>
</evidence>
<evidence type="ECO:0000313" key="3">
    <source>
        <dbReference type="Proteomes" id="UP000697995"/>
    </source>
</evidence>
<comment type="caution">
    <text evidence="2">The sequence shown here is derived from an EMBL/GenBank/DDBJ whole genome shotgun (WGS) entry which is preliminary data.</text>
</comment>